<keyword evidence="5" id="KW-0804">Transcription</keyword>
<keyword evidence="3" id="KW-0805">Transcription regulation</keyword>
<keyword evidence="2" id="KW-0217">Developmental protein</keyword>
<dbReference type="InterPro" id="IPR017887">
    <property type="entry name" value="TF_TCP_subgr"/>
</dbReference>
<evidence type="ECO:0000259" key="8">
    <source>
        <dbReference type="PROSITE" id="PS51369"/>
    </source>
</evidence>
<organism evidence="10">
    <name type="scientific">Lobelia chinensis</name>
    <dbReference type="NCBI Taxonomy" id="368926"/>
    <lineage>
        <taxon>Eukaryota</taxon>
        <taxon>Viridiplantae</taxon>
        <taxon>Streptophyta</taxon>
        <taxon>Embryophyta</taxon>
        <taxon>Tracheophyta</taxon>
        <taxon>Spermatophyta</taxon>
        <taxon>Magnoliopsida</taxon>
        <taxon>eudicotyledons</taxon>
        <taxon>Gunneridae</taxon>
        <taxon>Pentapetalae</taxon>
        <taxon>asterids</taxon>
        <taxon>campanulids</taxon>
        <taxon>Asterales</taxon>
        <taxon>Campanulaceae</taxon>
        <taxon>Lobelia</taxon>
    </lineage>
</organism>
<dbReference type="EMBL" id="MG593369">
    <property type="protein sequence ID" value="AXM04955.1"/>
    <property type="molecule type" value="Genomic_DNA"/>
</dbReference>
<evidence type="ECO:0000256" key="6">
    <source>
        <dbReference type="ARBA" id="ARBA00023242"/>
    </source>
</evidence>
<dbReference type="GO" id="GO:2000032">
    <property type="term" value="P:regulation of secondary shoot formation"/>
    <property type="evidence" value="ECO:0007669"/>
    <property type="project" value="TreeGrafter"/>
</dbReference>
<evidence type="ECO:0000256" key="1">
    <source>
        <dbReference type="ARBA" id="ARBA00004123"/>
    </source>
</evidence>
<accession>A0A346D3D7</accession>
<dbReference type="Pfam" id="PF03634">
    <property type="entry name" value="TCP"/>
    <property type="match status" value="1"/>
</dbReference>
<feature type="domain" description="TCP" evidence="8">
    <location>
        <begin position="115"/>
        <end position="173"/>
    </location>
</feature>
<dbReference type="InterPro" id="IPR017888">
    <property type="entry name" value="CYC/TB1_R_domain"/>
</dbReference>
<keyword evidence="4" id="KW-0238">DNA-binding</keyword>
<evidence type="ECO:0000259" key="9">
    <source>
        <dbReference type="PROSITE" id="PS51370"/>
    </source>
</evidence>
<evidence type="ECO:0000256" key="4">
    <source>
        <dbReference type="ARBA" id="ARBA00023125"/>
    </source>
</evidence>
<comment type="subcellular location">
    <subcellularLocation>
        <location evidence="1">Nucleus</location>
    </subcellularLocation>
</comment>
<feature type="region of interest" description="Disordered" evidence="7">
    <location>
        <begin position="202"/>
        <end position="230"/>
    </location>
</feature>
<evidence type="ECO:0000256" key="5">
    <source>
        <dbReference type="ARBA" id="ARBA00023163"/>
    </source>
</evidence>
<dbReference type="PANTHER" id="PTHR31072">
    <property type="entry name" value="TRANSCRIPTION FACTOR TCP4-RELATED"/>
    <property type="match status" value="1"/>
</dbReference>
<evidence type="ECO:0000256" key="3">
    <source>
        <dbReference type="ARBA" id="ARBA00023015"/>
    </source>
</evidence>
<dbReference type="PANTHER" id="PTHR31072:SF224">
    <property type="entry name" value="TRANSCRIPTION FACTOR TCP1"/>
    <property type="match status" value="1"/>
</dbReference>
<proteinExistence type="predicted"/>
<evidence type="ECO:0000313" key="10">
    <source>
        <dbReference type="EMBL" id="AXM04955.1"/>
    </source>
</evidence>
<dbReference type="PROSITE" id="PS51369">
    <property type="entry name" value="TCP"/>
    <property type="match status" value="1"/>
</dbReference>
<dbReference type="PROSITE" id="PS51370">
    <property type="entry name" value="R"/>
    <property type="match status" value="1"/>
</dbReference>
<dbReference type="GO" id="GO:0005634">
    <property type="term" value="C:nucleus"/>
    <property type="evidence" value="ECO:0007669"/>
    <property type="project" value="UniProtKB-SubCell"/>
</dbReference>
<sequence length="380" mass="42836">MFSSSNPFPQFTSSTHHGHVWPAPSFFTHDTDDVLFHHDQQDLFSNNFFQANIAVPSPLFTNNSATSTSHVLVGSTKSAAAAMANEDFVKLQWKGVDPHSDPLGSVIAMKKNIPKKDRHRKIFTAQGLRDRRVRLSIDIARKFFTLQDLLGFDKASKTLDWLFKSSKTAIEELVEMKNSTSNSSTTSECDLDLFSGTKEAVEQNEDVQEVPPISKRKQATTSTKEKKTRAHSYKPVFYLAKQSREKARARARERTQEKQRIRKFDELKKRIDPDHHNVISCSPTVLSHSSIRSSSAIELPSLNVNADLHSPPISGTSLGNEASWKEIVVDAILNQKPLIRPSPIFIYPQIYRAVPEDRSSEISYSSQIKENWDLSRNANG</sequence>
<evidence type="ECO:0000256" key="2">
    <source>
        <dbReference type="ARBA" id="ARBA00022473"/>
    </source>
</evidence>
<feature type="domain" description="R" evidence="9">
    <location>
        <begin position="241"/>
        <end position="258"/>
    </location>
</feature>
<reference evidence="10" key="1">
    <citation type="journal article" date="2018" name="Front. Plant Sci.">
        <title>Patterning the Asteraceae Capitulum: Duplications and Differential Expression of the Flower Symmetry CYC2-Like Genes.</title>
        <authorList>
            <person name="Chen J."/>
            <person name="Shen C.Z."/>
            <person name="Guo Y.P."/>
            <person name="Rao G.Y."/>
        </authorList>
    </citation>
    <scope>NUCLEOTIDE SEQUENCE</scope>
</reference>
<evidence type="ECO:0000256" key="7">
    <source>
        <dbReference type="SAM" id="MobiDB-lite"/>
    </source>
</evidence>
<name>A0A346D3D7_9ASTR</name>
<protein>
    <submittedName>
        <fullName evidence="10">Cycloidea-like protein</fullName>
    </submittedName>
</protein>
<dbReference type="InterPro" id="IPR005333">
    <property type="entry name" value="Transcription_factor_TCP"/>
</dbReference>
<dbReference type="GO" id="GO:0043565">
    <property type="term" value="F:sequence-specific DNA binding"/>
    <property type="evidence" value="ECO:0007669"/>
    <property type="project" value="TreeGrafter"/>
</dbReference>
<dbReference type="GO" id="GO:0003700">
    <property type="term" value="F:DNA-binding transcription factor activity"/>
    <property type="evidence" value="ECO:0007669"/>
    <property type="project" value="InterPro"/>
</dbReference>
<keyword evidence="6" id="KW-0539">Nucleus</keyword>
<dbReference type="AlphaFoldDB" id="A0A346D3D7"/>